<dbReference type="InterPro" id="IPR045086">
    <property type="entry name" value="OBG_GTPase"/>
</dbReference>
<evidence type="ECO:0000313" key="13">
    <source>
        <dbReference type="EMBL" id="MPL63390.1"/>
    </source>
</evidence>
<dbReference type="AlphaFoldDB" id="A0A644T979"/>
<evidence type="ECO:0000256" key="6">
    <source>
        <dbReference type="ARBA" id="ARBA00022801"/>
    </source>
</evidence>
<evidence type="ECO:0000259" key="10">
    <source>
        <dbReference type="PROSITE" id="PS51710"/>
    </source>
</evidence>
<dbReference type="PROSITE" id="PS00905">
    <property type="entry name" value="GTP1_OBG"/>
    <property type="match status" value="1"/>
</dbReference>
<keyword evidence="6 13" id="KW-0378">Hydrolase</keyword>
<comment type="similarity">
    <text evidence="2">Belongs to the TRAFAC class OBG-HflX-like GTPase superfamily. OBG GTPase family.</text>
</comment>
<comment type="caution">
    <text evidence="13">The sequence shown here is derived from an EMBL/GenBank/DDBJ whole genome shotgun (WGS) entry which is preliminary data.</text>
</comment>
<dbReference type="PRINTS" id="PR00326">
    <property type="entry name" value="GTP1OBG"/>
</dbReference>
<dbReference type="InterPro" id="IPR006073">
    <property type="entry name" value="GTP-bd"/>
</dbReference>
<evidence type="ECO:0000256" key="5">
    <source>
        <dbReference type="ARBA" id="ARBA00022741"/>
    </source>
</evidence>
<evidence type="ECO:0000256" key="1">
    <source>
        <dbReference type="ARBA" id="ARBA00001946"/>
    </source>
</evidence>
<feature type="domain" description="OCT" evidence="11">
    <location>
        <begin position="346"/>
        <end position="424"/>
    </location>
</feature>
<dbReference type="InterPro" id="IPR036726">
    <property type="entry name" value="GTP1_OBG_dom_sf"/>
</dbReference>
<dbReference type="SUPFAM" id="SSF52540">
    <property type="entry name" value="P-loop containing nucleoside triphosphate hydrolases"/>
    <property type="match status" value="1"/>
</dbReference>
<dbReference type="InterPro" id="IPR014100">
    <property type="entry name" value="GTP-bd_Obg/CgtA"/>
</dbReference>
<feature type="domain" description="OBG-type G" evidence="10">
    <location>
        <begin position="159"/>
        <end position="330"/>
    </location>
</feature>
<keyword evidence="7" id="KW-0460">Magnesium</keyword>
<dbReference type="Gene3D" id="3.30.300.350">
    <property type="entry name" value="GTP-binding protein OBG, C-terminal domain"/>
    <property type="match status" value="1"/>
</dbReference>
<dbReference type="PROSITE" id="PS51710">
    <property type="entry name" value="G_OBG"/>
    <property type="match status" value="1"/>
</dbReference>
<dbReference type="EMBL" id="VSSQ01000021">
    <property type="protein sequence ID" value="MPL63390.1"/>
    <property type="molecule type" value="Genomic_DNA"/>
</dbReference>
<dbReference type="NCBIfam" id="TIGR02729">
    <property type="entry name" value="Obg_CgtA"/>
    <property type="match status" value="1"/>
</dbReference>
<evidence type="ECO:0000259" key="12">
    <source>
        <dbReference type="PROSITE" id="PS51883"/>
    </source>
</evidence>
<dbReference type="EC" id="3.6.5.-" evidence="13"/>
<dbReference type="InterPro" id="IPR015349">
    <property type="entry name" value="OCT_dom"/>
</dbReference>
<keyword evidence="5" id="KW-0547">Nucleotide-binding</keyword>
<dbReference type="Pfam" id="PF01018">
    <property type="entry name" value="GTP1_OBG"/>
    <property type="match status" value="1"/>
</dbReference>
<dbReference type="InterPro" id="IPR027417">
    <property type="entry name" value="P-loop_NTPase"/>
</dbReference>
<dbReference type="NCBIfam" id="NF008955">
    <property type="entry name" value="PRK12297.1"/>
    <property type="match status" value="1"/>
</dbReference>
<dbReference type="InterPro" id="IPR036346">
    <property type="entry name" value="GTP-bd_prot_GTP1/OBG_C_sf"/>
</dbReference>
<dbReference type="FunFam" id="2.70.210.12:FF:000001">
    <property type="entry name" value="GTPase Obg"/>
    <property type="match status" value="1"/>
</dbReference>
<protein>
    <submittedName>
        <fullName evidence="13">GTPase Obg</fullName>
        <ecNumber evidence="13">3.6.5.-</ecNumber>
    </submittedName>
</protein>
<dbReference type="PANTHER" id="PTHR11702:SF31">
    <property type="entry name" value="MITOCHONDRIAL RIBOSOME-ASSOCIATED GTPASE 2"/>
    <property type="match status" value="1"/>
</dbReference>
<keyword evidence="4" id="KW-0479">Metal-binding</keyword>
<proteinExistence type="inferred from homology"/>
<dbReference type="Pfam" id="PF09269">
    <property type="entry name" value="DUF1967"/>
    <property type="match status" value="1"/>
</dbReference>
<keyword evidence="8" id="KW-0342">GTP-binding</keyword>
<dbReference type="GO" id="GO:0003924">
    <property type="term" value="F:GTPase activity"/>
    <property type="evidence" value="ECO:0007669"/>
    <property type="project" value="InterPro"/>
</dbReference>
<evidence type="ECO:0000256" key="2">
    <source>
        <dbReference type="ARBA" id="ARBA00007699"/>
    </source>
</evidence>
<dbReference type="InterPro" id="IPR031167">
    <property type="entry name" value="G_OBG"/>
</dbReference>
<dbReference type="SUPFAM" id="SSF102741">
    <property type="entry name" value="Obg GTP-binding protein C-terminal domain"/>
    <property type="match status" value="1"/>
</dbReference>
<evidence type="ECO:0000256" key="9">
    <source>
        <dbReference type="SAM" id="MobiDB-lite"/>
    </source>
</evidence>
<dbReference type="Pfam" id="PF01926">
    <property type="entry name" value="MMR_HSR1"/>
    <property type="match status" value="1"/>
</dbReference>
<dbReference type="NCBIfam" id="NF008954">
    <property type="entry name" value="PRK12296.1"/>
    <property type="match status" value="1"/>
</dbReference>
<dbReference type="Gene3D" id="2.70.210.12">
    <property type="entry name" value="GTP1/OBG domain"/>
    <property type="match status" value="1"/>
</dbReference>
<organism evidence="13">
    <name type="scientific">bioreactor metagenome</name>
    <dbReference type="NCBI Taxonomy" id="1076179"/>
    <lineage>
        <taxon>unclassified sequences</taxon>
        <taxon>metagenomes</taxon>
        <taxon>ecological metagenomes</taxon>
    </lineage>
</organism>
<dbReference type="GO" id="GO:0000287">
    <property type="term" value="F:magnesium ion binding"/>
    <property type="evidence" value="ECO:0007669"/>
    <property type="project" value="InterPro"/>
</dbReference>
<evidence type="ECO:0000256" key="3">
    <source>
        <dbReference type="ARBA" id="ARBA00022490"/>
    </source>
</evidence>
<dbReference type="GO" id="GO:0005525">
    <property type="term" value="F:GTP binding"/>
    <property type="evidence" value="ECO:0007669"/>
    <property type="project" value="UniProtKB-KW"/>
</dbReference>
<dbReference type="InterPro" id="IPR006169">
    <property type="entry name" value="GTP1_OBG_dom"/>
</dbReference>
<evidence type="ECO:0000256" key="7">
    <source>
        <dbReference type="ARBA" id="ARBA00022842"/>
    </source>
</evidence>
<dbReference type="PANTHER" id="PTHR11702">
    <property type="entry name" value="DEVELOPMENTALLY REGULATED GTP-BINDING PROTEIN-RELATED"/>
    <property type="match status" value="1"/>
</dbReference>
<dbReference type="InterPro" id="IPR006074">
    <property type="entry name" value="GTP1-OBG_CS"/>
</dbReference>
<name>A0A644T979_9ZZZZ</name>
<comment type="cofactor">
    <cofactor evidence="1">
        <name>Mg(2+)</name>
        <dbReference type="ChEBI" id="CHEBI:18420"/>
    </cofactor>
</comment>
<dbReference type="Gene3D" id="3.40.50.300">
    <property type="entry name" value="P-loop containing nucleotide triphosphate hydrolases"/>
    <property type="match status" value="1"/>
</dbReference>
<evidence type="ECO:0000256" key="4">
    <source>
        <dbReference type="ARBA" id="ARBA00022723"/>
    </source>
</evidence>
<dbReference type="PROSITE" id="PS51883">
    <property type="entry name" value="OBG"/>
    <property type="match status" value="1"/>
</dbReference>
<dbReference type="CDD" id="cd01898">
    <property type="entry name" value="Obg"/>
    <property type="match status" value="1"/>
</dbReference>
<dbReference type="NCBIfam" id="TIGR03595">
    <property type="entry name" value="Obg_CgtA_exten"/>
    <property type="match status" value="1"/>
</dbReference>
<gene>
    <name evidence="13" type="primary">obg_7</name>
    <name evidence="13" type="ORF">SDC9_09017</name>
</gene>
<dbReference type="HAMAP" id="MF_01454">
    <property type="entry name" value="GTPase_Obg"/>
    <property type="match status" value="1"/>
</dbReference>
<keyword evidence="3" id="KW-0963">Cytoplasm</keyword>
<dbReference type="NCBIfam" id="NF008956">
    <property type="entry name" value="PRK12299.1"/>
    <property type="match status" value="1"/>
</dbReference>
<evidence type="ECO:0000256" key="8">
    <source>
        <dbReference type="ARBA" id="ARBA00023134"/>
    </source>
</evidence>
<dbReference type="PROSITE" id="PS51881">
    <property type="entry name" value="OCT"/>
    <property type="match status" value="1"/>
</dbReference>
<feature type="domain" description="Obg" evidence="12">
    <location>
        <begin position="1"/>
        <end position="158"/>
    </location>
</feature>
<accession>A0A644T979</accession>
<reference evidence="13" key="1">
    <citation type="submission" date="2019-08" db="EMBL/GenBank/DDBJ databases">
        <authorList>
            <person name="Kucharzyk K."/>
            <person name="Murdoch R.W."/>
            <person name="Higgins S."/>
            <person name="Loffler F."/>
        </authorList>
    </citation>
    <scope>NUCLEOTIDE SEQUENCE</scope>
</reference>
<dbReference type="SUPFAM" id="SSF82051">
    <property type="entry name" value="Obg GTP-binding protein N-terminal domain"/>
    <property type="match status" value="1"/>
</dbReference>
<feature type="region of interest" description="Disordered" evidence="9">
    <location>
        <begin position="14"/>
        <end position="40"/>
    </location>
</feature>
<evidence type="ECO:0000259" key="11">
    <source>
        <dbReference type="PROSITE" id="PS51881"/>
    </source>
</evidence>
<sequence>MFIDRAKISVKAGDGGNGMSSFRREKFVPRGGPSGGDGGRGGNVVLIVDSNLNTLIDFRYKRKFAAERGVNGQTKDMHGRGAGPLYIKVPPGTIVRDEETGEVIADLTTEGQEMVVARGGRGGRGNARFVSSTHRAPTFAENGEPGESRSLQLELKLLADVGLVGYPSVGKSSIISNVSSAKPEIAAYHFTTLTPVLGVVRIDEGKSFVLADIPGLIEGAHEGVGLGHDFLRHIERTKIIIHVLDVSGLEGRDPIEDYIKINQELSLYNEKLAQRQQIIAANKMDLPEAQENLARVAEYMAKEGRELYPVSAATGEGLTKLMQRAGQLLAEYVEESEISIEAPVVYEVKPEEPFTITRDDDGAYVVHGKEIEKTVAMINFDNDEGVRRFQLTYRRLGIEDALHERGIKEGNIVRIGDMEFEYKE</sequence>